<dbReference type="AlphaFoldDB" id="A0A7L4ZZ56"/>
<dbReference type="Gene3D" id="1.10.10.60">
    <property type="entry name" value="Homeodomain-like"/>
    <property type="match status" value="2"/>
</dbReference>
<reference evidence="4 5" key="1">
    <citation type="submission" date="2019-09" db="EMBL/GenBank/DDBJ databases">
        <title>Genome sequence of Hymenobacter sp. M3.</title>
        <authorList>
            <person name="Srinivasan S."/>
        </authorList>
    </citation>
    <scope>NUCLEOTIDE SEQUENCE [LARGE SCALE GENOMIC DNA]</scope>
    <source>
        <strain evidence="4 5">M3</strain>
    </source>
</reference>
<dbReference type="SMART" id="SM00342">
    <property type="entry name" value="HTH_ARAC"/>
    <property type="match status" value="1"/>
</dbReference>
<keyword evidence="2" id="KW-0238">DNA-binding</keyword>
<dbReference type="SUPFAM" id="SSF51182">
    <property type="entry name" value="RmlC-like cupins"/>
    <property type="match status" value="1"/>
</dbReference>
<keyword evidence="1" id="KW-0805">Transcription regulation</keyword>
<protein>
    <submittedName>
        <fullName evidence="4">AraC family transcriptional regulator</fullName>
    </submittedName>
</protein>
<dbReference type="InterPro" id="IPR013096">
    <property type="entry name" value="Cupin_2"/>
</dbReference>
<dbReference type="Gene3D" id="2.60.120.10">
    <property type="entry name" value="Jelly Rolls"/>
    <property type="match status" value="1"/>
</dbReference>
<organism evidence="4 5">
    <name type="scientific">Hymenobacter busanensis</name>
    <dbReference type="NCBI Taxonomy" id="2607656"/>
    <lineage>
        <taxon>Bacteria</taxon>
        <taxon>Pseudomonadati</taxon>
        <taxon>Bacteroidota</taxon>
        <taxon>Cytophagia</taxon>
        <taxon>Cytophagales</taxon>
        <taxon>Hymenobacteraceae</taxon>
        <taxon>Hymenobacter</taxon>
    </lineage>
</organism>
<dbReference type="SUPFAM" id="SSF46689">
    <property type="entry name" value="Homeodomain-like"/>
    <property type="match status" value="2"/>
</dbReference>
<dbReference type="GO" id="GO:0043565">
    <property type="term" value="F:sequence-specific DNA binding"/>
    <property type="evidence" value="ECO:0007669"/>
    <property type="project" value="InterPro"/>
</dbReference>
<dbReference type="Pfam" id="PF12833">
    <property type="entry name" value="HTH_18"/>
    <property type="match status" value="1"/>
</dbReference>
<keyword evidence="5" id="KW-1185">Reference proteome</keyword>
<proteinExistence type="predicted"/>
<dbReference type="CDD" id="cd06976">
    <property type="entry name" value="cupin_MtlR-like_N"/>
    <property type="match status" value="1"/>
</dbReference>
<accession>A0A7L4ZZ56</accession>
<dbReference type="PANTHER" id="PTHR43280">
    <property type="entry name" value="ARAC-FAMILY TRANSCRIPTIONAL REGULATOR"/>
    <property type="match status" value="1"/>
</dbReference>
<comment type="caution">
    <text evidence="4">The sequence shown here is derived from an EMBL/GenBank/DDBJ whole genome shotgun (WGS) entry which is preliminary data.</text>
</comment>
<keyword evidence="3" id="KW-0804">Transcription</keyword>
<evidence type="ECO:0000256" key="1">
    <source>
        <dbReference type="ARBA" id="ARBA00023015"/>
    </source>
</evidence>
<dbReference type="Pfam" id="PF07883">
    <property type="entry name" value="Cupin_2"/>
    <property type="match status" value="1"/>
</dbReference>
<evidence type="ECO:0000313" key="5">
    <source>
        <dbReference type="Proteomes" id="UP000326380"/>
    </source>
</evidence>
<evidence type="ECO:0000313" key="4">
    <source>
        <dbReference type="EMBL" id="KAA9339483.1"/>
    </source>
</evidence>
<name>A0A7L4ZZ56_9BACT</name>
<dbReference type="InterPro" id="IPR011051">
    <property type="entry name" value="RmlC_Cupin_sf"/>
</dbReference>
<dbReference type="InterPro" id="IPR018060">
    <property type="entry name" value="HTH_AraC"/>
</dbReference>
<evidence type="ECO:0000256" key="2">
    <source>
        <dbReference type="ARBA" id="ARBA00023125"/>
    </source>
</evidence>
<dbReference type="Proteomes" id="UP000326380">
    <property type="component" value="Unassembled WGS sequence"/>
</dbReference>
<dbReference type="EMBL" id="VTWU01000001">
    <property type="protein sequence ID" value="KAA9339483.1"/>
    <property type="molecule type" value="Genomic_DNA"/>
</dbReference>
<gene>
    <name evidence="4" type="ORF">F0P96_02355</name>
</gene>
<evidence type="ECO:0000256" key="3">
    <source>
        <dbReference type="ARBA" id="ARBA00023163"/>
    </source>
</evidence>
<dbReference type="RefSeq" id="WP_151077131.1">
    <property type="nucleotide sequence ID" value="NZ_CP047647.1"/>
</dbReference>
<dbReference type="InterPro" id="IPR009057">
    <property type="entry name" value="Homeodomain-like_sf"/>
</dbReference>
<dbReference type="PANTHER" id="PTHR43280:SF27">
    <property type="entry name" value="TRANSCRIPTIONAL REGULATOR MTLR"/>
    <property type="match status" value="1"/>
</dbReference>
<dbReference type="GO" id="GO:0003700">
    <property type="term" value="F:DNA-binding transcription factor activity"/>
    <property type="evidence" value="ECO:0007669"/>
    <property type="project" value="InterPro"/>
</dbReference>
<dbReference type="InterPro" id="IPR014710">
    <property type="entry name" value="RmlC-like_jellyroll"/>
</dbReference>
<sequence length="298" mass="34477">MKAHFHKIPVSSQSSFSIRHDVKPNFGTTWHYHPELELHYVIKGEGVRLIGDNISNFSAGEIVLLGQNLPHTWRCREEYFQYDADLEVEAIVIQFMPECLGRYLLGLPEAYLIPKLFEKAKSGLLINGDAREQLGPLMRRAVEATDLDRIIIFLSILKILSETDEIESIASKHHAFTQSNESDALRINKVCNYTLSNYKNEITLEEVASISNLSVTSFCRYFKLITKKTYYDFLIEIRISQACRLLIEDKLPTEVICFDCGFNNVSNFYRHFKKITKMTPLEYKRKYLRNYKELAAAA</sequence>
<dbReference type="PROSITE" id="PS01124">
    <property type="entry name" value="HTH_ARAC_FAMILY_2"/>
    <property type="match status" value="1"/>
</dbReference>